<dbReference type="InterPro" id="IPR036329">
    <property type="entry name" value="Aro-AA_hydroxylase_C_sf"/>
</dbReference>
<dbReference type="GO" id="GO:0009072">
    <property type="term" value="P:aromatic amino acid metabolic process"/>
    <property type="evidence" value="ECO:0007669"/>
    <property type="project" value="InterPro"/>
</dbReference>
<name>A0A1Y0IVB9_9BACL</name>
<proteinExistence type="inferred from homology"/>
<comment type="similarity">
    <text evidence="2">Belongs to the biopterin-dependent aromatic amino acid hydroxylase family.</text>
</comment>
<dbReference type="OrthoDB" id="9780502at2"/>
<dbReference type="InterPro" id="IPR001273">
    <property type="entry name" value="ArAA_hydroxylase"/>
</dbReference>
<dbReference type="InterPro" id="IPR019774">
    <property type="entry name" value="Aromatic-AA_hydroxylase_C"/>
</dbReference>
<feature type="binding site" evidence="7">
    <location>
        <position position="121"/>
    </location>
    <ligand>
        <name>Fe cation</name>
        <dbReference type="ChEBI" id="CHEBI:24875"/>
    </ligand>
</feature>
<feature type="binding site" evidence="7">
    <location>
        <position position="211"/>
    </location>
    <ligand>
        <name>Fe cation</name>
        <dbReference type="ChEBI" id="CHEBI:24875"/>
    </ligand>
</feature>
<reference evidence="10" key="1">
    <citation type="submission" date="2017-05" db="EMBL/GenBank/DDBJ databases">
        <authorList>
            <person name="Sung H."/>
        </authorList>
    </citation>
    <scope>NUCLEOTIDE SEQUENCE [LARGE SCALE GENOMIC DNA]</scope>
    <source>
        <strain evidence="10">AR23208</strain>
    </source>
</reference>
<dbReference type="PROSITE" id="PS51410">
    <property type="entry name" value="BH4_AAA_HYDROXYL_2"/>
    <property type="match status" value="1"/>
</dbReference>
<evidence type="ECO:0000259" key="8">
    <source>
        <dbReference type="PROSITE" id="PS51410"/>
    </source>
</evidence>
<dbReference type="Proteomes" id="UP000195437">
    <property type="component" value="Chromosome"/>
</dbReference>
<accession>A0A1Y0IVB9</accession>
<dbReference type="Gene3D" id="1.10.800.10">
    <property type="entry name" value="Aromatic amino acid hydroxylase"/>
    <property type="match status" value="1"/>
</dbReference>
<keyword evidence="6 9" id="KW-0503">Monooxygenase</keyword>
<dbReference type="EMBL" id="CP021434">
    <property type="protein sequence ID" value="ARU63879.1"/>
    <property type="molecule type" value="Genomic_DNA"/>
</dbReference>
<dbReference type="KEGG" id="tum:CBW65_11535"/>
<evidence type="ECO:0000256" key="2">
    <source>
        <dbReference type="ARBA" id="ARBA00009712"/>
    </source>
</evidence>
<keyword evidence="4" id="KW-0560">Oxidoreductase</keyword>
<evidence type="ECO:0000313" key="9">
    <source>
        <dbReference type="EMBL" id="ARU63879.1"/>
    </source>
</evidence>
<dbReference type="NCBIfam" id="NF010657">
    <property type="entry name" value="PRK14056.1"/>
    <property type="match status" value="1"/>
</dbReference>
<sequence length="576" mass="63147">MIPVPPHLKPFCVEQNYEKYTPIDHAVWRYVLRQNSAFLAEKGYGSYQDGMRVTGMSTESVPNIEEMNVQLSKMGWGAAAIDGFIPPVAFFDFQAHRLLPIAGDIRTLDHIAYTPAPDIIHESAGHAPMLHDPGYAEFLQFFGEIGAKALASKEDHDLYEAIRLLSIVKEDPRATAEQVQEAEDKLKQAEAAVTESSEAGDISKLYWWTVEYGLIGSVQDPKIYGAGLLSSMGESRALYRPHVQKVPFSLEVCSTKDYNITEPQPQLYVCENFEQLTEAVKAFAKTMAYQVGGTVSLQKALRSDNLATAVYSSGLQVSGTFTHLEYDGAGEAVYLKTTGPTMLSVENAMLAGHDLEYHGEGFGSPIGLLQGFETPLEDFTVAQLEEAGVKVGANAELLFASGVQVAGEVKYVQREKGKIVLIGFDNCTVTYGDTVLFQAEWGTFDMAVGAVITSVYAGAADRAAWASSTFSKSTLNTKRHDVTAEEQKLYDLYQSIRDLRESNAGDKEVQDVTASVASDLEAYPNDWLLRVEILELLAPKALAPELQEKIEAHLNELAATGEDLQELIENGVQLAR</sequence>
<gene>
    <name evidence="9" type="ORF">CBW65_11535</name>
</gene>
<protein>
    <submittedName>
        <fullName evidence="9">Phenylalanine 4-monooxygenase</fullName>
    </submittedName>
</protein>
<evidence type="ECO:0000256" key="4">
    <source>
        <dbReference type="ARBA" id="ARBA00023002"/>
    </source>
</evidence>
<keyword evidence="5 7" id="KW-0408">Iron</keyword>
<evidence type="ECO:0000256" key="7">
    <source>
        <dbReference type="PIRSR" id="PIRSR601273-2"/>
    </source>
</evidence>
<dbReference type="InterPro" id="IPR036951">
    <property type="entry name" value="ArAA_hydroxylase_sf"/>
</dbReference>
<evidence type="ECO:0000256" key="5">
    <source>
        <dbReference type="ARBA" id="ARBA00023004"/>
    </source>
</evidence>
<evidence type="ECO:0000256" key="1">
    <source>
        <dbReference type="ARBA" id="ARBA00001954"/>
    </source>
</evidence>
<dbReference type="PANTHER" id="PTHR11473">
    <property type="entry name" value="AROMATIC AMINO ACID HYDROXYLASE"/>
    <property type="match status" value="1"/>
</dbReference>
<keyword evidence="10" id="KW-1185">Reference proteome</keyword>
<evidence type="ECO:0000256" key="6">
    <source>
        <dbReference type="ARBA" id="ARBA00023033"/>
    </source>
</evidence>
<evidence type="ECO:0000313" key="10">
    <source>
        <dbReference type="Proteomes" id="UP000195437"/>
    </source>
</evidence>
<dbReference type="AlphaFoldDB" id="A0A1Y0IVB9"/>
<dbReference type="Pfam" id="PF00351">
    <property type="entry name" value="Biopterin_H"/>
    <property type="match status" value="2"/>
</dbReference>
<evidence type="ECO:0000256" key="3">
    <source>
        <dbReference type="ARBA" id="ARBA00022723"/>
    </source>
</evidence>
<organism evidence="9 10">
    <name type="scientific">Tumebacillus avium</name>
    <dbReference type="NCBI Taxonomy" id="1903704"/>
    <lineage>
        <taxon>Bacteria</taxon>
        <taxon>Bacillati</taxon>
        <taxon>Bacillota</taxon>
        <taxon>Bacilli</taxon>
        <taxon>Bacillales</taxon>
        <taxon>Alicyclobacillaceae</taxon>
        <taxon>Tumebacillus</taxon>
    </lineage>
</organism>
<dbReference type="GO" id="GO:0005506">
    <property type="term" value="F:iron ion binding"/>
    <property type="evidence" value="ECO:0007669"/>
    <property type="project" value="InterPro"/>
</dbReference>
<dbReference type="GO" id="GO:0016714">
    <property type="term" value="F:oxidoreductase activity, acting on paired donors, with incorporation or reduction of molecular oxygen, reduced pteridine as one donor, and incorporation of one atom of oxygen"/>
    <property type="evidence" value="ECO:0007669"/>
    <property type="project" value="InterPro"/>
</dbReference>
<dbReference type="PANTHER" id="PTHR11473:SF24">
    <property type="entry name" value="PHENYLALANINE-4-HYDROXYLASE"/>
    <property type="match status" value="1"/>
</dbReference>
<comment type="cofactor">
    <cofactor evidence="1 7">
        <name>Fe(2+)</name>
        <dbReference type="ChEBI" id="CHEBI:29033"/>
    </cofactor>
</comment>
<feature type="domain" description="Biopterin-dependent aromatic amino acid hydroxylase family profile" evidence="8">
    <location>
        <begin position="1"/>
        <end position="337"/>
    </location>
</feature>
<feature type="binding site" evidence="7">
    <location>
        <position position="126"/>
    </location>
    <ligand>
        <name>Fe cation</name>
        <dbReference type="ChEBI" id="CHEBI:24875"/>
    </ligand>
</feature>
<keyword evidence="3 7" id="KW-0479">Metal-binding</keyword>
<dbReference type="SUPFAM" id="SSF56534">
    <property type="entry name" value="Aromatic aminoacid monoxygenases, catalytic and oligomerization domains"/>
    <property type="match status" value="1"/>
</dbReference>